<dbReference type="GO" id="GO:0030286">
    <property type="term" value="C:dynein complex"/>
    <property type="evidence" value="ECO:0007669"/>
    <property type="project" value="UniProtKB-KW"/>
</dbReference>
<dbReference type="SMART" id="SM01375">
    <property type="entry name" value="Dynein_light"/>
    <property type="match status" value="1"/>
</dbReference>
<dbReference type="SUPFAM" id="SSF54452">
    <property type="entry name" value="MHC antigen-recognition domain"/>
    <property type="match status" value="1"/>
</dbReference>
<dbReference type="Pfam" id="PF07654">
    <property type="entry name" value="C1-set"/>
    <property type="match status" value="1"/>
</dbReference>
<evidence type="ECO:0000256" key="3">
    <source>
        <dbReference type="ARBA" id="ARBA00010156"/>
    </source>
</evidence>
<evidence type="ECO:0000256" key="2">
    <source>
        <dbReference type="ARBA" id="ARBA00004245"/>
    </source>
</evidence>
<proteinExistence type="inferred from homology"/>
<dbReference type="SMART" id="SM00407">
    <property type="entry name" value="IGc1"/>
    <property type="match status" value="1"/>
</dbReference>
<feature type="domain" description="Ig-like" evidence="17">
    <location>
        <begin position="261"/>
        <end position="335"/>
    </location>
</feature>
<evidence type="ECO:0000256" key="5">
    <source>
        <dbReference type="ARBA" id="ARBA00022448"/>
    </source>
</evidence>
<keyword evidence="8" id="KW-0509">mRNA transport</keyword>
<evidence type="ECO:0000256" key="4">
    <source>
        <dbReference type="ARBA" id="ARBA00015062"/>
    </source>
</evidence>
<dbReference type="InterPro" id="IPR037055">
    <property type="entry name" value="MHC_I-like_Ag-recog_sf"/>
</dbReference>
<protein>
    <recommendedName>
        <fullName evidence="4">Dynein light chain 1, cytoplasmic</fullName>
    </recommendedName>
</protein>
<dbReference type="InterPro" id="IPR011161">
    <property type="entry name" value="MHC_I-like_Ag-recog"/>
</dbReference>
<evidence type="ECO:0000256" key="8">
    <source>
        <dbReference type="ARBA" id="ARBA00022816"/>
    </source>
</evidence>
<evidence type="ECO:0000313" key="18">
    <source>
        <dbReference type="EMBL" id="TWW74723.1"/>
    </source>
</evidence>
<dbReference type="Gene3D" id="2.60.40.10">
    <property type="entry name" value="Immunoglobulins"/>
    <property type="match status" value="1"/>
</dbReference>
<dbReference type="InterPro" id="IPR001372">
    <property type="entry name" value="Dynein_light_chain_typ-1/2"/>
</dbReference>
<dbReference type="Pfam" id="PF00129">
    <property type="entry name" value="MHC_I"/>
    <property type="match status" value="1"/>
</dbReference>
<evidence type="ECO:0000313" key="19">
    <source>
        <dbReference type="Proteomes" id="UP000324091"/>
    </source>
</evidence>
<evidence type="ECO:0000256" key="13">
    <source>
        <dbReference type="ARBA" id="ARBA00023212"/>
    </source>
</evidence>
<dbReference type="GO" id="GO:0005634">
    <property type="term" value="C:nucleus"/>
    <property type="evidence" value="ECO:0007669"/>
    <property type="project" value="UniProtKB-SubCell"/>
</dbReference>
<dbReference type="InterPro" id="IPR050208">
    <property type="entry name" value="MHC_class-I_related"/>
</dbReference>
<dbReference type="PROSITE" id="PS01239">
    <property type="entry name" value="DYNEIN_LIGHT_1"/>
    <property type="match status" value="1"/>
</dbReference>
<dbReference type="InterPro" id="IPR007110">
    <property type="entry name" value="Ig-like_dom"/>
</dbReference>
<keyword evidence="13" id="KW-0206">Cytoskeleton</keyword>
<dbReference type="InterPro" id="IPR013783">
    <property type="entry name" value="Ig-like_fold"/>
</dbReference>
<dbReference type="PANTHER" id="PTHR16675">
    <property type="entry name" value="MHC CLASS I-RELATED"/>
    <property type="match status" value="1"/>
</dbReference>
<keyword evidence="12" id="KW-0325">Glycoprotein</keyword>
<organism evidence="18 19">
    <name type="scientific">Takifugu flavidus</name>
    <name type="common">sansaifugu</name>
    <dbReference type="NCBI Taxonomy" id="433684"/>
    <lineage>
        <taxon>Eukaryota</taxon>
        <taxon>Metazoa</taxon>
        <taxon>Chordata</taxon>
        <taxon>Craniata</taxon>
        <taxon>Vertebrata</taxon>
        <taxon>Euteleostomi</taxon>
        <taxon>Actinopterygii</taxon>
        <taxon>Neopterygii</taxon>
        <taxon>Teleostei</taxon>
        <taxon>Neoteleostei</taxon>
        <taxon>Acanthomorphata</taxon>
        <taxon>Eupercaria</taxon>
        <taxon>Tetraodontiformes</taxon>
        <taxon>Tetradontoidea</taxon>
        <taxon>Tetraodontidae</taxon>
        <taxon>Takifugu</taxon>
    </lineage>
</organism>
<keyword evidence="5" id="KW-0813">Transport</keyword>
<dbReference type="InterPro" id="IPR011162">
    <property type="entry name" value="MHC_I/II-like_Ag-recog"/>
</dbReference>
<dbReference type="InterPro" id="IPR036179">
    <property type="entry name" value="Ig-like_dom_sf"/>
</dbReference>
<dbReference type="GO" id="GO:0009897">
    <property type="term" value="C:external side of plasma membrane"/>
    <property type="evidence" value="ECO:0007669"/>
    <property type="project" value="TreeGrafter"/>
</dbReference>
<dbReference type="SUPFAM" id="SSF48726">
    <property type="entry name" value="Immunoglobulin"/>
    <property type="match status" value="1"/>
</dbReference>
<evidence type="ECO:0000259" key="17">
    <source>
        <dbReference type="PROSITE" id="PS50835"/>
    </source>
</evidence>
<evidence type="ECO:0000256" key="9">
    <source>
        <dbReference type="ARBA" id="ARBA00022927"/>
    </source>
</evidence>
<dbReference type="PROSITE" id="PS50835">
    <property type="entry name" value="IG_LIKE"/>
    <property type="match status" value="1"/>
</dbReference>
<keyword evidence="16" id="KW-0472">Membrane</keyword>
<dbReference type="Pfam" id="PF01221">
    <property type="entry name" value="Dynein_light"/>
    <property type="match status" value="1"/>
</dbReference>
<dbReference type="Proteomes" id="UP000324091">
    <property type="component" value="Chromosome 14"/>
</dbReference>
<evidence type="ECO:0000256" key="12">
    <source>
        <dbReference type="ARBA" id="ARBA00023180"/>
    </source>
</evidence>
<evidence type="ECO:0000256" key="15">
    <source>
        <dbReference type="RuleBase" id="RU004439"/>
    </source>
</evidence>
<keyword evidence="16" id="KW-0812">Transmembrane</keyword>
<keyword evidence="16" id="KW-1133">Transmembrane helix</keyword>
<evidence type="ECO:0000256" key="1">
    <source>
        <dbReference type="ARBA" id="ARBA00004123"/>
    </source>
</evidence>
<keyword evidence="19" id="KW-1185">Reference proteome</keyword>
<comment type="subcellular location">
    <subcellularLocation>
        <location evidence="2">Cytoplasm</location>
        <location evidence="2">Cytoskeleton</location>
    </subcellularLocation>
    <subcellularLocation>
        <location evidence="1">Nucleus</location>
    </subcellularLocation>
</comment>
<dbReference type="AlphaFoldDB" id="A0A5C6P543"/>
<dbReference type="FunFam" id="3.30.740.10:FF:000005">
    <property type="entry name" value="Dynein light chain"/>
    <property type="match status" value="1"/>
</dbReference>
<evidence type="ECO:0000256" key="7">
    <source>
        <dbReference type="ARBA" id="ARBA00022701"/>
    </source>
</evidence>
<keyword evidence="14" id="KW-0539">Nucleus</keyword>
<evidence type="ECO:0000256" key="11">
    <source>
        <dbReference type="ARBA" id="ARBA00023175"/>
    </source>
</evidence>
<keyword evidence="10" id="KW-0243">Dynein</keyword>
<evidence type="ECO:0000256" key="10">
    <source>
        <dbReference type="ARBA" id="ARBA00023017"/>
    </source>
</evidence>
<comment type="similarity">
    <text evidence="3">Belongs to the dynein light chain family.</text>
</comment>
<evidence type="ECO:0000256" key="6">
    <source>
        <dbReference type="ARBA" id="ARBA00022490"/>
    </source>
</evidence>
<dbReference type="GO" id="GO:0015031">
    <property type="term" value="P:protein transport"/>
    <property type="evidence" value="ECO:0007669"/>
    <property type="project" value="UniProtKB-KW"/>
</dbReference>
<dbReference type="InterPro" id="IPR037177">
    <property type="entry name" value="DLC_sf"/>
</dbReference>
<dbReference type="GO" id="GO:0005615">
    <property type="term" value="C:extracellular space"/>
    <property type="evidence" value="ECO:0007669"/>
    <property type="project" value="TreeGrafter"/>
</dbReference>
<keyword evidence="7" id="KW-0493">Microtubule</keyword>
<feature type="transmembrane region" description="Helical" evidence="16">
    <location>
        <begin position="369"/>
        <end position="390"/>
    </location>
</feature>
<evidence type="ECO:0000256" key="14">
    <source>
        <dbReference type="ARBA" id="ARBA00023242"/>
    </source>
</evidence>
<dbReference type="SUPFAM" id="SSF54648">
    <property type="entry name" value="DLC"/>
    <property type="match status" value="1"/>
</dbReference>
<name>A0A5C6P543_9TELE</name>
<reference evidence="18 19" key="1">
    <citation type="submission" date="2019-04" db="EMBL/GenBank/DDBJ databases">
        <title>Chromosome genome assembly for Takifugu flavidus.</title>
        <authorList>
            <person name="Xiao S."/>
        </authorList>
    </citation>
    <scope>NUCLEOTIDE SEQUENCE [LARGE SCALE GENOMIC DNA]</scope>
    <source>
        <strain evidence="18">HTHZ2018</strain>
        <tissue evidence="18">Muscle</tissue>
    </source>
</reference>
<dbReference type="InterPro" id="IPR001039">
    <property type="entry name" value="MHC_I_a_a1/a2"/>
</dbReference>
<comment type="caution">
    <text evidence="18">The sequence shown here is derived from an EMBL/GenBank/DDBJ whole genome shotgun (WGS) entry which is preliminary data.</text>
</comment>
<keyword evidence="6" id="KW-0963">Cytoplasm</keyword>
<keyword evidence="9" id="KW-0653">Protein transport</keyword>
<dbReference type="PRINTS" id="PR01638">
    <property type="entry name" value="MHCCLASSI"/>
</dbReference>
<dbReference type="GO" id="GO:0051028">
    <property type="term" value="P:mRNA transport"/>
    <property type="evidence" value="ECO:0007669"/>
    <property type="project" value="UniProtKB-KW"/>
</dbReference>
<gene>
    <name evidence="18" type="ORF">D4764_14G0007260</name>
</gene>
<dbReference type="PANTHER" id="PTHR16675:SF237">
    <property type="entry name" value="MHC CLASS I ANTIGEN TRANSCRIPT VARIANT 1-RELATED"/>
    <property type="match status" value="1"/>
</dbReference>
<sequence length="408" mass="47855">MSDKKAEFDKKYNPTWHCIVGRNFGSYVTHETKHFIYFYLGQVAILLFNRSTRKKTSLFTRMNWQLFLLLHLYSLSAKKHSLRYFLTESSGVTNLPEFVAQMMVDDLLGGYCDSNRKIPKPRDWAVKMILEDPKQFEIYENECDRYQHKYRTQIKNLKEQFNQTEGIHIFQRIHGCEWDDETDEKTAFNQFGYDGEDFIALDPETMTWVAAKPQALITKRNWDNEIIYLQIKKTFNTHLCPERLKGYLQYIQKFHQRDVQPSVFLLQKTPSSPVSCHATGFYPKEAVMFWRKDGEKLHKEVEYMEILPNHDGTFQRSVDLKLSSVSPEEWSRYECVFQLPGVVEDIAIVLDTSVIRTNWVPPAEFPTGVVAGVVVVVLLLLASIMGYFIWKRPNKGMMKTSCYSKYCV</sequence>
<comment type="similarity">
    <text evidence="15">Belongs to the MHC class I family.</text>
</comment>
<evidence type="ECO:0000256" key="16">
    <source>
        <dbReference type="SAM" id="Phobius"/>
    </source>
</evidence>
<dbReference type="Gene3D" id="3.30.740.10">
    <property type="entry name" value="Protein Inhibitor Of Neuronal Nitric Oxide Synthase"/>
    <property type="match status" value="1"/>
</dbReference>
<dbReference type="GO" id="GO:0007017">
    <property type="term" value="P:microtubule-based process"/>
    <property type="evidence" value="ECO:0007669"/>
    <property type="project" value="InterPro"/>
</dbReference>
<dbReference type="EMBL" id="RHFK02000006">
    <property type="protein sequence ID" value="TWW74723.1"/>
    <property type="molecule type" value="Genomic_DNA"/>
</dbReference>
<dbReference type="GO" id="GO:0005874">
    <property type="term" value="C:microtubule"/>
    <property type="evidence" value="ECO:0007669"/>
    <property type="project" value="UniProtKB-KW"/>
</dbReference>
<dbReference type="Gene3D" id="3.30.500.10">
    <property type="entry name" value="MHC class I-like antigen recognition-like"/>
    <property type="match status" value="1"/>
</dbReference>
<dbReference type="InterPro" id="IPR019763">
    <property type="entry name" value="Dynein_light_1/2_CS"/>
</dbReference>
<dbReference type="GO" id="GO:0006955">
    <property type="term" value="P:immune response"/>
    <property type="evidence" value="ECO:0007669"/>
    <property type="project" value="TreeGrafter"/>
</dbReference>
<dbReference type="InterPro" id="IPR003597">
    <property type="entry name" value="Ig_C1-set"/>
</dbReference>
<keyword evidence="11" id="KW-0505">Motor protein</keyword>
<accession>A0A5C6P543</accession>